<dbReference type="OrthoDB" id="5645859at2"/>
<organism evidence="5 6">
    <name type="scientific">Halomonas chromatireducens</name>
    <dbReference type="NCBI Taxonomy" id="507626"/>
    <lineage>
        <taxon>Bacteria</taxon>
        <taxon>Pseudomonadati</taxon>
        <taxon>Pseudomonadota</taxon>
        <taxon>Gammaproteobacteria</taxon>
        <taxon>Oceanospirillales</taxon>
        <taxon>Halomonadaceae</taxon>
        <taxon>Halomonas</taxon>
    </lineage>
</organism>
<feature type="domain" description="PAS" evidence="2">
    <location>
        <begin position="154"/>
        <end position="200"/>
    </location>
</feature>
<dbReference type="PANTHER" id="PTHR46663:SF3">
    <property type="entry name" value="SLL0267 PROTEIN"/>
    <property type="match status" value="1"/>
</dbReference>
<dbReference type="RefSeq" id="WP_066443741.1">
    <property type="nucleotide sequence ID" value="NZ_CP014226.1"/>
</dbReference>
<dbReference type="CDD" id="cd00130">
    <property type="entry name" value="PAS"/>
    <property type="match status" value="2"/>
</dbReference>
<dbReference type="SUPFAM" id="SSF55785">
    <property type="entry name" value="PYP-like sensor domain (PAS domain)"/>
    <property type="match status" value="2"/>
</dbReference>
<dbReference type="PATRIC" id="fig|507626.3.peg.161"/>
<dbReference type="PROSITE" id="PS50113">
    <property type="entry name" value="PAC"/>
    <property type="match status" value="2"/>
</dbReference>
<dbReference type="CDD" id="cd01949">
    <property type="entry name" value="GGDEF"/>
    <property type="match status" value="1"/>
</dbReference>
<dbReference type="InterPro" id="IPR029787">
    <property type="entry name" value="Nucleotide_cyclase"/>
</dbReference>
<dbReference type="InterPro" id="IPR000700">
    <property type="entry name" value="PAS-assoc_C"/>
</dbReference>
<proteinExistence type="predicted"/>
<name>A0A0X8HAV8_9GAMM</name>
<reference evidence="5 6" key="2">
    <citation type="submission" date="2016-02" db="EMBL/GenBank/DDBJ databases">
        <authorList>
            <person name="Wen L."/>
            <person name="He K."/>
            <person name="Yang H."/>
        </authorList>
    </citation>
    <scope>NUCLEOTIDE SEQUENCE [LARGE SCALE GENOMIC DNA]</scope>
    <source>
        <strain evidence="5 6">AGD 8-3</strain>
    </source>
</reference>
<feature type="domain" description="GGDEF" evidence="4">
    <location>
        <begin position="313"/>
        <end position="441"/>
    </location>
</feature>
<comment type="cofactor">
    <cofactor evidence="1">
        <name>Mg(2+)</name>
        <dbReference type="ChEBI" id="CHEBI:18420"/>
    </cofactor>
</comment>
<dbReference type="SMART" id="SM00086">
    <property type="entry name" value="PAC"/>
    <property type="match status" value="2"/>
</dbReference>
<dbReference type="InterPro" id="IPR000014">
    <property type="entry name" value="PAS"/>
</dbReference>
<dbReference type="GO" id="GO:0052621">
    <property type="term" value="F:diguanylate cyclase activity"/>
    <property type="evidence" value="ECO:0007669"/>
    <property type="project" value="UniProtKB-EC"/>
</dbReference>
<dbReference type="InterPro" id="IPR035965">
    <property type="entry name" value="PAS-like_dom_sf"/>
</dbReference>
<dbReference type="FunFam" id="3.30.70.270:FF:000001">
    <property type="entry name" value="Diguanylate cyclase domain protein"/>
    <property type="match status" value="1"/>
</dbReference>
<dbReference type="Gene3D" id="3.30.70.270">
    <property type="match status" value="1"/>
</dbReference>
<reference evidence="5 6" key="1">
    <citation type="journal article" date="2016" name="Genome Announc.">
        <title>Draft Genome Sequence of 'Halomonas chromatireducens' Strain AGD 8-3, a Haloalkaliphilic Chromate- and Selenite-Reducing Gammaproteobacterium.</title>
        <authorList>
            <person name="Sharko F.S."/>
            <person name="Shapovalova A.A."/>
            <person name="Tsygankova S.V."/>
            <person name="Komova A.V."/>
            <person name="Boulygina E.S."/>
            <person name="Teslyuk A.B."/>
            <person name="Gotovtsev P.M."/>
            <person name="Namsaraev Z.B."/>
            <person name="Khijniak T.V."/>
            <person name="Nedoluzhko A.V."/>
            <person name="Vasilov R.G."/>
        </authorList>
    </citation>
    <scope>NUCLEOTIDE SEQUENCE [LARGE SCALE GENOMIC DNA]</scope>
    <source>
        <strain evidence="5 6">AGD 8-3</strain>
    </source>
</reference>
<dbReference type="InterPro" id="IPR043128">
    <property type="entry name" value="Rev_trsase/Diguanyl_cyclase"/>
</dbReference>
<evidence type="ECO:0000259" key="4">
    <source>
        <dbReference type="PROSITE" id="PS50887"/>
    </source>
</evidence>
<feature type="domain" description="PAS" evidence="2">
    <location>
        <begin position="35"/>
        <end position="93"/>
    </location>
</feature>
<dbReference type="Pfam" id="PF13426">
    <property type="entry name" value="PAS_9"/>
    <property type="match status" value="2"/>
</dbReference>
<evidence type="ECO:0000313" key="5">
    <source>
        <dbReference type="EMBL" id="AMC99263.1"/>
    </source>
</evidence>
<sequence>MKTDGHATPLAGTPTDSASLGSDWVNADLATLRAKFYQLYIAVEQSPAATAITDTEGRFEYVNQRFIDVTGYTREELVGKTPAMIQSGMTPESVYRDMWQTLRSGHVWQGELLNRKKNGELYWEAETLTPIRNDSGEIVNFVAVKEDITKRKRQEEELKLLASVFQTGQATLITDANMRIERVNQAFTDITGYAAEEVVGLTPKLFKSGRHDKAFYARLWESVLETGHWQGEIWNRNKHGEIYPLWQSITAVHDENGKVRHFIAVFHNIAERKRMESELEHQATRDHLTGAHNRRAFDATMRKAIRQAERSDNTFSLLLFDIDHFKAVNDQHGHETGDIILKRLAALVSQTLRSTDQLARWGGEEFAILLQDTPVQGGTVFAERLRQQVEETRLHGLAVTISLGIAEYHKGDSPEAILARADSALYRAKRSGRNRVGIANPPA</sequence>
<feature type="domain" description="PAC" evidence="3">
    <location>
        <begin position="229"/>
        <end position="281"/>
    </location>
</feature>
<dbReference type="InterPro" id="IPR000160">
    <property type="entry name" value="GGDEF_dom"/>
</dbReference>
<protein>
    <submittedName>
        <fullName evidence="5">Putative diguanylate cyclase YdaM</fullName>
        <ecNumber evidence="5">2.7.7.65</ecNumber>
    </submittedName>
</protein>
<dbReference type="Pfam" id="PF00990">
    <property type="entry name" value="GGDEF"/>
    <property type="match status" value="1"/>
</dbReference>
<gene>
    <name evidence="5" type="primary">ydaM_1</name>
    <name evidence="5" type="ORF">LOKO_00165</name>
</gene>
<dbReference type="Proteomes" id="UP000063387">
    <property type="component" value="Chromosome"/>
</dbReference>
<keyword evidence="6" id="KW-1185">Reference proteome</keyword>
<dbReference type="PANTHER" id="PTHR46663">
    <property type="entry name" value="DIGUANYLATE CYCLASE DGCT-RELATED"/>
    <property type="match status" value="1"/>
</dbReference>
<dbReference type="PROSITE" id="PS50887">
    <property type="entry name" value="GGDEF"/>
    <property type="match status" value="1"/>
</dbReference>
<dbReference type="EMBL" id="CP014226">
    <property type="protein sequence ID" value="AMC99263.1"/>
    <property type="molecule type" value="Genomic_DNA"/>
</dbReference>
<dbReference type="STRING" id="507626.LOKO_00165"/>
<keyword evidence="5" id="KW-0548">Nucleotidyltransferase</keyword>
<dbReference type="SUPFAM" id="SSF55073">
    <property type="entry name" value="Nucleotide cyclase"/>
    <property type="match status" value="1"/>
</dbReference>
<dbReference type="InterPro" id="IPR001610">
    <property type="entry name" value="PAC"/>
</dbReference>
<dbReference type="PROSITE" id="PS50112">
    <property type="entry name" value="PAS"/>
    <property type="match status" value="2"/>
</dbReference>
<dbReference type="InterPro" id="IPR052163">
    <property type="entry name" value="DGC-Regulatory_Protein"/>
</dbReference>
<evidence type="ECO:0000259" key="2">
    <source>
        <dbReference type="PROSITE" id="PS50112"/>
    </source>
</evidence>
<feature type="domain" description="PAC" evidence="3">
    <location>
        <begin position="106"/>
        <end position="160"/>
    </location>
</feature>
<dbReference type="AlphaFoldDB" id="A0A0X8HAV8"/>
<evidence type="ECO:0000313" key="6">
    <source>
        <dbReference type="Proteomes" id="UP000063387"/>
    </source>
</evidence>
<dbReference type="Gene3D" id="3.30.450.20">
    <property type="entry name" value="PAS domain"/>
    <property type="match status" value="2"/>
</dbReference>
<dbReference type="NCBIfam" id="TIGR00254">
    <property type="entry name" value="GGDEF"/>
    <property type="match status" value="1"/>
</dbReference>
<dbReference type="NCBIfam" id="TIGR00229">
    <property type="entry name" value="sensory_box"/>
    <property type="match status" value="2"/>
</dbReference>
<dbReference type="EC" id="2.7.7.65" evidence="5"/>
<keyword evidence="5" id="KW-0808">Transferase</keyword>
<dbReference type="SMART" id="SM00091">
    <property type="entry name" value="PAS"/>
    <property type="match status" value="2"/>
</dbReference>
<evidence type="ECO:0000259" key="3">
    <source>
        <dbReference type="PROSITE" id="PS50113"/>
    </source>
</evidence>
<dbReference type="SMART" id="SM00267">
    <property type="entry name" value="GGDEF"/>
    <property type="match status" value="1"/>
</dbReference>
<evidence type="ECO:0000256" key="1">
    <source>
        <dbReference type="ARBA" id="ARBA00001946"/>
    </source>
</evidence>
<dbReference type="KEGG" id="hco:LOKO_00165"/>
<accession>A0A0X8HAV8</accession>